<name>A0ABS6EUD5_9FIRM</name>
<dbReference type="PANTHER" id="PTHR30480:SF13">
    <property type="entry name" value="BETA-HEXOSAMINIDASE"/>
    <property type="match status" value="1"/>
</dbReference>
<evidence type="ECO:0000259" key="3">
    <source>
        <dbReference type="Pfam" id="PF00933"/>
    </source>
</evidence>
<feature type="region of interest" description="Disordered" evidence="2">
    <location>
        <begin position="44"/>
        <end position="65"/>
    </location>
</feature>
<protein>
    <recommendedName>
        <fullName evidence="3">Glycoside hydrolase family 3 N-terminal domain-containing protein</fullName>
    </recommendedName>
</protein>
<dbReference type="Proteomes" id="UP000783588">
    <property type="component" value="Unassembled WGS sequence"/>
</dbReference>
<evidence type="ECO:0000256" key="1">
    <source>
        <dbReference type="ARBA" id="ARBA00005336"/>
    </source>
</evidence>
<evidence type="ECO:0000313" key="4">
    <source>
        <dbReference type="EMBL" id="MBU5490494.1"/>
    </source>
</evidence>
<dbReference type="InterPro" id="IPR050226">
    <property type="entry name" value="NagZ_Beta-hexosaminidase"/>
</dbReference>
<comment type="similarity">
    <text evidence="1">Belongs to the glycosyl hydrolase 3 family.</text>
</comment>
<keyword evidence="5" id="KW-1185">Reference proteome</keyword>
<proteinExistence type="inferred from homology"/>
<gene>
    <name evidence="4" type="ORF">KQI75_07655</name>
</gene>
<evidence type="ECO:0000256" key="2">
    <source>
        <dbReference type="SAM" id="MobiDB-lite"/>
    </source>
</evidence>
<sequence>MKKRYLLLIPVVACIVLSAAAIGYIQFHPDRAPAGAEFLVRTSNDAEQQTKEPEKEAEAQPLTASQKRANELLDAMTLEQKLYQMMFVTPEALTQTKQVVRAGTATQEAIEKRPVGGVLYTRQSLQGKAQIKDMLSNTQSYAEASKSGVPVFLGVQEQGGSNAPVAQALRTKSILNAAESTDEQTAYALGQTIAQELSGVGFTVNLAPAVGDDADIASGEIKGLQKNHVLSAVSAFPGEDEENLSAFEACIKQKPAFMIVTNAQNKTYDTVPCSVSSKVMTDLLRKKLNYTGIIMTDALQDTALTEQYAEGEAAVLAVQAGADMLLEPSDVDAVYRALFQAVSDGKLTEQRIDDSVQRILTAKIDGGLIA</sequence>
<feature type="domain" description="Glycoside hydrolase family 3 N-terminal" evidence="3">
    <location>
        <begin position="241"/>
        <end position="361"/>
    </location>
</feature>
<feature type="compositionally biased region" description="Basic and acidic residues" evidence="2">
    <location>
        <begin position="48"/>
        <end position="58"/>
    </location>
</feature>
<feature type="domain" description="Glycoside hydrolase family 3 N-terminal" evidence="3">
    <location>
        <begin position="77"/>
        <end position="210"/>
    </location>
</feature>
<dbReference type="Pfam" id="PF00933">
    <property type="entry name" value="Glyco_hydro_3"/>
    <property type="match status" value="2"/>
</dbReference>
<reference evidence="4 5" key="1">
    <citation type="submission" date="2021-06" db="EMBL/GenBank/DDBJ databases">
        <authorList>
            <person name="Sun Q."/>
            <person name="Li D."/>
        </authorList>
    </citation>
    <scope>NUCLEOTIDE SEQUENCE [LARGE SCALE GENOMIC DNA]</scope>
    <source>
        <strain evidence="4 5">MSJd-7</strain>
    </source>
</reference>
<accession>A0ABS6EUD5</accession>
<dbReference type="EMBL" id="JAHLQI010000003">
    <property type="protein sequence ID" value="MBU5490494.1"/>
    <property type="molecule type" value="Genomic_DNA"/>
</dbReference>
<organism evidence="4 5">
    <name type="scientific">Butyricicoccus intestinisimiae</name>
    <dbReference type="NCBI Taxonomy" id="2841509"/>
    <lineage>
        <taxon>Bacteria</taxon>
        <taxon>Bacillati</taxon>
        <taxon>Bacillota</taxon>
        <taxon>Clostridia</taxon>
        <taxon>Eubacteriales</taxon>
        <taxon>Butyricicoccaceae</taxon>
        <taxon>Butyricicoccus</taxon>
    </lineage>
</organism>
<dbReference type="PANTHER" id="PTHR30480">
    <property type="entry name" value="BETA-HEXOSAMINIDASE-RELATED"/>
    <property type="match status" value="1"/>
</dbReference>
<dbReference type="InterPro" id="IPR001764">
    <property type="entry name" value="Glyco_hydro_3_N"/>
</dbReference>
<dbReference type="RefSeq" id="WP_216470148.1">
    <property type="nucleotide sequence ID" value="NZ_JAHLQI010000003.1"/>
</dbReference>
<comment type="caution">
    <text evidence="4">The sequence shown here is derived from an EMBL/GenBank/DDBJ whole genome shotgun (WGS) entry which is preliminary data.</text>
</comment>
<evidence type="ECO:0000313" key="5">
    <source>
        <dbReference type="Proteomes" id="UP000783588"/>
    </source>
</evidence>